<dbReference type="EMBL" id="SGNY01000003">
    <property type="protein sequence ID" value="TRB00483.1"/>
    <property type="molecule type" value="Genomic_DNA"/>
</dbReference>
<dbReference type="RefSeq" id="WP_142841039.1">
    <property type="nucleotide sequence ID" value="NZ_JAPZAC010000001.1"/>
</dbReference>
<feature type="chain" id="PRO_5022003362" description="Lipoprotein" evidence="1">
    <location>
        <begin position="25"/>
        <end position="160"/>
    </location>
</feature>
<evidence type="ECO:0008006" key="4">
    <source>
        <dbReference type="Google" id="ProtNLM"/>
    </source>
</evidence>
<protein>
    <recommendedName>
        <fullName evidence="4">Lipoprotein</fullName>
    </recommendedName>
</protein>
<sequence length="160" mass="17646">MKMLKSFSSIIVGSLFLTGCTALNQTSSAINDANSGVVAAMLSPYRKLDSQWRGKTLADFQSRFGAPTGQDKEGNRVWFRTIVAHIPGQYVETADYMQNMTIRRREFISAHDAQKSCEIAVTVKAGRIAAINARRDIGIPTDSYRLSSGMESTCQRIFGL</sequence>
<dbReference type="Proteomes" id="UP000315434">
    <property type="component" value="Unassembled WGS sequence"/>
</dbReference>
<reference evidence="2 3" key="1">
    <citation type="journal article" date="2019" name="Appl. Microbiol. Biotechnol.">
        <title>Differential efficiency of wild type rhizogenic strains for rol gene transformation of plants.</title>
        <authorList>
            <person name="Desmet S."/>
            <person name="De Keyser E."/>
            <person name="Van Vaerenbergh J."/>
            <person name="Baeyen S."/>
            <person name="Van Huylenbroeck J."/>
            <person name="Geelen D."/>
            <person name="Dhooghe E."/>
        </authorList>
    </citation>
    <scope>NUCLEOTIDE SEQUENCE [LARGE SCALE GENOMIC DNA]</scope>
    <source>
        <strain evidence="2 3">GBBC3284</strain>
    </source>
</reference>
<proteinExistence type="predicted"/>
<dbReference type="PROSITE" id="PS51257">
    <property type="entry name" value="PROKAR_LIPOPROTEIN"/>
    <property type="match status" value="1"/>
</dbReference>
<dbReference type="AlphaFoldDB" id="A0A546XI91"/>
<evidence type="ECO:0000313" key="3">
    <source>
        <dbReference type="Proteomes" id="UP000315434"/>
    </source>
</evidence>
<organism evidence="2 3">
    <name type="scientific">Rhizobium rhizogenes</name>
    <name type="common">Agrobacterium rhizogenes</name>
    <dbReference type="NCBI Taxonomy" id="359"/>
    <lineage>
        <taxon>Bacteria</taxon>
        <taxon>Pseudomonadati</taxon>
        <taxon>Pseudomonadota</taxon>
        <taxon>Alphaproteobacteria</taxon>
        <taxon>Hyphomicrobiales</taxon>
        <taxon>Rhizobiaceae</taxon>
        <taxon>Rhizobium/Agrobacterium group</taxon>
        <taxon>Rhizobium</taxon>
    </lineage>
</organism>
<feature type="signal peptide" evidence="1">
    <location>
        <begin position="1"/>
        <end position="24"/>
    </location>
</feature>
<keyword evidence="1" id="KW-0732">Signal</keyword>
<accession>A0A546XI91</accession>
<gene>
    <name evidence="2" type="ORF">EXN68_12295</name>
</gene>
<name>A0A546XI91_RHIRH</name>
<comment type="caution">
    <text evidence="2">The sequence shown here is derived from an EMBL/GenBank/DDBJ whole genome shotgun (WGS) entry which is preliminary data.</text>
</comment>
<dbReference type="OrthoDB" id="8456871at2"/>
<evidence type="ECO:0000256" key="1">
    <source>
        <dbReference type="SAM" id="SignalP"/>
    </source>
</evidence>
<evidence type="ECO:0000313" key="2">
    <source>
        <dbReference type="EMBL" id="TRB00483.1"/>
    </source>
</evidence>